<dbReference type="OrthoDB" id="1490014at2"/>
<accession>A0A4Z0MI62</accession>
<comment type="caution">
    <text evidence="1">The sequence shown here is derived from an EMBL/GenBank/DDBJ whole genome shotgun (WGS) entry which is preliminary data.</text>
</comment>
<dbReference type="Pfam" id="PF13585">
    <property type="entry name" value="CHU_C"/>
    <property type="match status" value="1"/>
</dbReference>
<evidence type="ECO:0000313" key="2">
    <source>
        <dbReference type="Proteomes" id="UP000298284"/>
    </source>
</evidence>
<organism evidence="1 2">
    <name type="scientific">Hymenobacter wooponensis</name>
    <dbReference type="NCBI Taxonomy" id="1525360"/>
    <lineage>
        <taxon>Bacteria</taxon>
        <taxon>Pseudomonadati</taxon>
        <taxon>Bacteroidota</taxon>
        <taxon>Cytophagia</taxon>
        <taxon>Cytophagales</taxon>
        <taxon>Hymenobacteraceae</taxon>
        <taxon>Hymenobacter</taxon>
    </lineage>
</organism>
<reference evidence="1 2" key="1">
    <citation type="submission" date="2019-04" db="EMBL/GenBank/DDBJ databases">
        <authorList>
            <person name="Feng G."/>
            <person name="Zhang J."/>
            <person name="Zhu H."/>
        </authorList>
    </citation>
    <scope>NUCLEOTIDE SEQUENCE [LARGE SCALE GENOMIC DNA]</scope>
    <source>
        <strain evidence="1 2">JCM 19491</strain>
    </source>
</reference>
<dbReference type="Proteomes" id="UP000298284">
    <property type="component" value="Unassembled WGS sequence"/>
</dbReference>
<proteinExistence type="predicted"/>
<sequence length="641" mass="70137">MSLPVRTFSMCSWSRLLLLGLLLILGIPVAHATHIVGGEMELQYRRGNTYTLTLNLYFDAINGNPGALDQQMTASIFDKANNRRMQNVVLPLTSNTFVQYTNPACTTSSLSTRKLVYTRDITLEENIYISTAGYYTAVERCCRNNGIKNIINPQNAAQTFYLEFPAVVRNGQRFIDSTPRIFPPLGDYACRGEMFYYDFSGQDADGDSLVYDMVTPLNGYSNPVSPSPTQAQAAPYPGITWAADRSTLNQIPGTPTLGIDSRTGRLTVRPSQVGLFVFGVRCTEYRRKVKIGETRRDFQLYVLDCPRNTAPSVQVYNGTGKRPAYVPGRDTLHLVPGGNRCLSIRFTDPDPSSRLTLTTRPVNFSGLAPSFTTVSTGMVRAAGVPDTLTATLCFPECQDTKGQVYLLDVIVADNGCSLPKLDTVRVAFTAIPPANTPPVLTTSFPAEAAGTSPVIVRIPVGGVYTATLTGTDADRDPLVLSAVGQGFDLAAAGMQFTAQNGTGRADATFSWQSSCEAASVQENLIVRFQLQETTKCTPVPLVRLVQFVVLPPVDTVSFLPPNIITPNGDGKNDAFELPTLPPDYCDGRFGGIKIYSRWGNEVFHSPERSFKWNGAGSTGMYYYLITFTNGRRYKGWLQVLP</sequence>
<name>A0A4Z0MI62_9BACT</name>
<protein>
    <submittedName>
        <fullName evidence="1">Gliding motility-associated C-terminal domain-containing protein</fullName>
    </submittedName>
</protein>
<dbReference type="EMBL" id="SRKZ01000004">
    <property type="protein sequence ID" value="TGD79502.1"/>
    <property type="molecule type" value="Genomic_DNA"/>
</dbReference>
<keyword evidence="2" id="KW-1185">Reference proteome</keyword>
<dbReference type="AlphaFoldDB" id="A0A4Z0MI62"/>
<gene>
    <name evidence="1" type="ORF">EU557_14845</name>
</gene>
<evidence type="ECO:0000313" key="1">
    <source>
        <dbReference type="EMBL" id="TGD79502.1"/>
    </source>
</evidence>